<organism evidence="9 10">
    <name type="scientific">Actinomycetospora termitidis</name>
    <dbReference type="NCBI Taxonomy" id="3053470"/>
    <lineage>
        <taxon>Bacteria</taxon>
        <taxon>Bacillati</taxon>
        <taxon>Actinomycetota</taxon>
        <taxon>Actinomycetes</taxon>
        <taxon>Pseudonocardiales</taxon>
        <taxon>Pseudonocardiaceae</taxon>
        <taxon>Actinomycetospora</taxon>
    </lineage>
</organism>
<sequence>MRAREAGAETTADMHATVVGVAGDPLTAATGNVGIDAIRRRRMRWAWKVMLTDLAIVLAVGLVAASFVPTIVRTHPAVTAGLLAGLVALLGTAFALGRCWHPVMVSSGGLECSRIVASGTGALLVLALTEVALKDYRLQPYTLFVLPAAVLAVLAGRGVARAVLHRQRRRGLGLTNVLAVGSCESVTNLVERTRRAPEFGWTVVGACTPTGSGECAGVPVVGDLDEVAVAVHAVGAEVVAVAPAPGWSGKRLHRLAWQLEGTDRDLVVDPGLMEVAGPRLHMTPVDGLPMIRLTQPTFGGWGRVSKTVVDRLCAGLAVLLLAPVLVTLAILVKREDGGPVFFRQERVGREGSTFRMVKFRSMVTDAETARADLDNEAAGPLFKMRRDPRITRIGSVLRRYSLDELPQLFNVLGGSMSLVGPRPPLPAEVAQYADDARRRLLVRPGMTGLWQVSGRSDLSWDETVRLDLRYVENWSPGLDIHILARTVAAVVTGRGAY</sequence>
<dbReference type="NCBIfam" id="TIGR03025">
    <property type="entry name" value="EPS_sugtrans"/>
    <property type="match status" value="1"/>
</dbReference>
<feature type="transmembrane region" description="Helical" evidence="7">
    <location>
        <begin position="141"/>
        <end position="160"/>
    </location>
</feature>
<feature type="transmembrane region" description="Helical" evidence="7">
    <location>
        <begin position="49"/>
        <end position="72"/>
    </location>
</feature>
<evidence type="ECO:0000256" key="3">
    <source>
        <dbReference type="ARBA" id="ARBA00022679"/>
    </source>
</evidence>
<dbReference type="InterPro" id="IPR003362">
    <property type="entry name" value="Bact_transf"/>
</dbReference>
<dbReference type="EC" id="2.7.8.-" evidence="9"/>
<keyword evidence="10" id="KW-1185">Reference proteome</keyword>
<dbReference type="Pfam" id="PF02397">
    <property type="entry name" value="Bac_transf"/>
    <property type="match status" value="1"/>
</dbReference>
<evidence type="ECO:0000256" key="7">
    <source>
        <dbReference type="SAM" id="Phobius"/>
    </source>
</evidence>
<dbReference type="Proteomes" id="UP001231924">
    <property type="component" value="Unassembled WGS sequence"/>
</dbReference>
<feature type="domain" description="Bacterial sugar transferase" evidence="8">
    <location>
        <begin position="306"/>
        <end position="491"/>
    </location>
</feature>
<keyword evidence="5 7" id="KW-1133">Transmembrane helix</keyword>
<protein>
    <submittedName>
        <fullName evidence="9">Sugar transferase</fullName>
        <ecNumber evidence="9">2.7.8.-</ecNumber>
    </submittedName>
</protein>
<proteinExistence type="inferred from homology"/>
<reference evidence="9 10" key="1">
    <citation type="submission" date="2023-06" db="EMBL/GenBank/DDBJ databases">
        <title>Actinomycetospora Odt1-22.</title>
        <authorList>
            <person name="Supong K."/>
        </authorList>
    </citation>
    <scope>NUCLEOTIDE SEQUENCE [LARGE SCALE GENOMIC DNA]</scope>
    <source>
        <strain evidence="9 10">Odt1-22</strain>
    </source>
</reference>
<name>A0ABT7MEV2_9PSEU</name>
<evidence type="ECO:0000256" key="6">
    <source>
        <dbReference type="ARBA" id="ARBA00023136"/>
    </source>
</evidence>
<evidence type="ECO:0000313" key="9">
    <source>
        <dbReference type="EMBL" id="MDL5159170.1"/>
    </source>
</evidence>
<comment type="similarity">
    <text evidence="2">Belongs to the bacterial sugar transferase family.</text>
</comment>
<dbReference type="InterPro" id="IPR017475">
    <property type="entry name" value="EPS_sugar_tfrase"/>
</dbReference>
<comment type="caution">
    <text evidence="9">The sequence shown here is derived from an EMBL/GenBank/DDBJ whole genome shotgun (WGS) entry which is preliminary data.</text>
</comment>
<evidence type="ECO:0000259" key="8">
    <source>
        <dbReference type="Pfam" id="PF02397"/>
    </source>
</evidence>
<keyword evidence="6 7" id="KW-0472">Membrane</keyword>
<evidence type="ECO:0000256" key="1">
    <source>
        <dbReference type="ARBA" id="ARBA00004141"/>
    </source>
</evidence>
<dbReference type="GO" id="GO:0016740">
    <property type="term" value="F:transferase activity"/>
    <property type="evidence" value="ECO:0007669"/>
    <property type="project" value="UniProtKB-KW"/>
</dbReference>
<dbReference type="PANTHER" id="PTHR30576">
    <property type="entry name" value="COLANIC BIOSYNTHESIS UDP-GLUCOSE LIPID CARRIER TRANSFERASE"/>
    <property type="match status" value="1"/>
</dbReference>
<accession>A0ABT7MEV2</accession>
<keyword evidence="3 9" id="KW-0808">Transferase</keyword>
<dbReference type="PANTHER" id="PTHR30576:SF10">
    <property type="entry name" value="SLL5057 PROTEIN"/>
    <property type="match status" value="1"/>
</dbReference>
<comment type="subcellular location">
    <subcellularLocation>
        <location evidence="1">Membrane</location>
        <topology evidence="1">Multi-pass membrane protein</topology>
    </subcellularLocation>
</comment>
<feature type="transmembrane region" description="Helical" evidence="7">
    <location>
        <begin position="312"/>
        <end position="332"/>
    </location>
</feature>
<evidence type="ECO:0000256" key="2">
    <source>
        <dbReference type="ARBA" id="ARBA00006464"/>
    </source>
</evidence>
<feature type="transmembrane region" description="Helical" evidence="7">
    <location>
        <begin position="78"/>
        <end position="100"/>
    </location>
</feature>
<feature type="transmembrane region" description="Helical" evidence="7">
    <location>
        <begin position="112"/>
        <end position="129"/>
    </location>
</feature>
<evidence type="ECO:0000256" key="5">
    <source>
        <dbReference type="ARBA" id="ARBA00022989"/>
    </source>
</evidence>
<evidence type="ECO:0000313" key="10">
    <source>
        <dbReference type="Proteomes" id="UP001231924"/>
    </source>
</evidence>
<keyword evidence="4 7" id="KW-0812">Transmembrane</keyword>
<dbReference type="RefSeq" id="WP_286055849.1">
    <property type="nucleotide sequence ID" value="NZ_JASVWF010000006.1"/>
</dbReference>
<evidence type="ECO:0000256" key="4">
    <source>
        <dbReference type="ARBA" id="ARBA00022692"/>
    </source>
</evidence>
<dbReference type="EMBL" id="JASVWF010000006">
    <property type="protein sequence ID" value="MDL5159170.1"/>
    <property type="molecule type" value="Genomic_DNA"/>
</dbReference>
<gene>
    <name evidence="9" type="ORF">QRT03_24605</name>
</gene>